<gene>
    <name evidence="1" type="ORF">CEUR00632_LOCUS7504</name>
</gene>
<reference evidence="1" key="1">
    <citation type="submission" date="2021-01" db="EMBL/GenBank/DDBJ databases">
        <authorList>
            <person name="Corre E."/>
            <person name="Pelletier E."/>
            <person name="Niang G."/>
            <person name="Scheremetjew M."/>
            <person name="Finn R."/>
            <person name="Kale V."/>
            <person name="Holt S."/>
            <person name="Cochrane G."/>
            <person name="Meng A."/>
            <person name="Brown T."/>
            <person name="Cohen L."/>
        </authorList>
    </citation>
    <scope>NUCLEOTIDE SEQUENCE</scope>
    <source>
        <strain evidence="1">CCMP219</strain>
    </source>
</reference>
<protein>
    <submittedName>
        <fullName evidence="1">Uncharacterized protein</fullName>
    </submittedName>
</protein>
<accession>A0A7R9V7R0</accession>
<dbReference type="AlphaFoldDB" id="A0A7R9V7R0"/>
<organism evidence="1">
    <name type="scientific">Chlamydomonas euryale</name>
    <dbReference type="NCBI Taxonomy" id="1486919"/>
    <lineage>
        <taxon>Eukaryota</taxon>
        <taxon>Viridiplantae</taxon>
        <taxon>Chlorophyta</taxon>
        <taxon>core chlorophytes</taxon>
        <taxon>Chlorophyceae</taxon>
        <taxon>CS clade</taxon>
        <taxon>Chlamydomonadales</taxon>
        <taxon>Chlamydomonadaceae</taxon>
        <taxon>Chlamydomonas</taxon>
    </lineage>
</organism>
<evidence type="ECO:0000313" key="1">
    <source>
        <dbReference type="EMBL" id="CAD8287465.1"/>
    </source>
</evidence>
<sequence length="127" mass="14120">MFMSKLPLPKGHGDAIRNSGWFLVRSKMLKIIEPLKLATRKRHGHISPQPSQALVWARHQPPDCHSGLAANLRELEGWGRVEAAIHAGLELWVTAELHTSAPHTGPRAVADVQLQHFSLKSSERTFA</sequence>
<name>A0A7R9V7R0_9CHLO</name>
<proteinExistence type="predicted"/>
<dbReference type="EMBL" id="HBEC01016116">
    <property type="protein sequence ID" value="CAD8287465.1"/>
    <property type="molecule type" value="Transcribed_RNA"/>
</dbReference>